<dbReference type="AlphaFoldDB" id="A0AAN8X3V2"/>
<evidence type="ECO:0000313" key="1">
    <source>
        <dbReference type="EMBL" id="KAK7076022.1"/>
    </source>
</evidence>
<evidence type="ECO:0000313" key="2">
    <source>
        <dbReference type="Proteomes" id="UP001381693"/>
    </source>
</evidence>
<accession>A0AAN8X3V2</accession>
<proteinExistence type="predicted"/>
<reference evidence="1 2" key="1">
    <citation type="submission" date="2023-11" db="EMBL/GenBank/DDBJ databases">
        <title>Halocaridina rubra genome assembly.</title>
        <authorList>
            <person name="Smith C."/>
        </authorList>
    </citation>
    <scope>NUCLEOTIDE SEQUENCE [LARGE SCALE GENOMIC DNA]</scope>
    <source>
        <strain evidence="1">EP-1</strain>
        <tissue evidence="1">Whole</tissue>
    </source>
</reference>
<dbReference type="Proteomes" id="UP001381693">
    <property type="component" value="Unassembled WGS sequence"/>
</dbReference>
<dbReference type="EMBL" id="JAXCGZ010009914">
    <property type="protein sequence ID" value="KAK7076022.1"/>
    <property type="molecule type" value="Genomic_DNA"/>
</dbReference>
<name>A0AAN8X3V2_HALRR</name>
<gene>
    <name evidence="1" type="ORF">SK128_017293</name>
</gene>
<organism evidence="1 2">
    <name type="scientific">Halocaridina rubra</name>
    <name type="common">Hawaiian red shrimp</name>
    <dbReference type="NCBI Taxonomy" id="373956"/>
    <lineage>
        <taxon>Eukaryota</taxon>
        <taxon>Metazoa</taxon>
        <taxon>Ecdysozoa</taxon>
        <taxon>Arthropoda</taxon>
        <taxon>Crustacea</taxon>
        <taxon>Multicrustacea</taxon>
        <taxon>Malacostraca</taxon>
        <taxon>Eumalacostraca</taxon>
        <taxon>Eucarida</taxon>
        <taxon>Decapoda</taxon>
        <taxon>Pleocyemata</taxon>
        <taxon>Caridea</taxon>
        <taxon>Atyoidea</taxon>
        <taxon>Atyidae</taxon>
        <taxon>Halocaridina</taxon>
    </lineage>
</organism>
<keyword evidence="2" id="KW-1185">Reference proteome</keyword>
<sequence length="220" mass="25307">MEEFSRLSQTIHCSIVQRIQNVSVLCIRESARYVFPEKVLDESRLERAIGHTVAKICHKHWVKTRFRICIQVFNTRSFSVMMTDIERRAPGCEKKRLELEHQKLTSLSDYNSKKLQAAKAMKEQVSASPRTPTSNWSGYGFSKSMPGFMIRQKMQENKLLKTNHVYVEIADLLLMVGAWSGYLGNRFMFDDTSVVTVGVVLTDIREMIGYLFVQGMSVLL</sequence>
<protein>
    <submittedName>
        <fullName evidence="1">Uncharacterized protein</fullName>
    </submittedName>
</protein>
<comment type="caution">
    <text evidence="1">The sequence shown here is derived from an EMBL/GenBank/DDBJ whole genome shotgun (WGS) entry which is preliminary data.</text>
</comment>